<comment type="subcellular location">
    <subcellularLocation>
        <location evidence="5">Cytoplasm</location>
    </subcellularLocation>
</comment>
<dbReference type="GO" id="GO:0006364">
    <property type="term" value="P:rRNA processing"/>
    <property type="evidence" value="ECO:0007669"/>
    <property type="project" value="UniProtKB-UniRule"/>
</dbReference>
<dbReference type="Proteomes" id="UP000198815">
    <property type="component" value="Unassembled WGS sequence"/>
</dbReference>
<dbReference type="HAMAP" id="MF_00014">
    <property type="entry name" value="Ribosome_mat_RimM"/>
    <property type="match status" value="1"/>
</dbReference>
<feature type="domain" description="Ribosome maturation factor RimM PRC barrel" evidence="7">
    <location>
        <begin position="103"/>
        <end position="163"/>
    </location>
</feature>
<evidence type="ECO:0000313" key="9">
    <source>
        <dbReference type="Proteomes" id="UP000198815"/>
    </source>
</evidence>
<evidence type="ECO:0000313" key="8">
    <source>
        <dbReference type="EMBL" id="SER50504.1"/>
    </source>
</evidence>
<keyword evidence="3 5" id="KW-0698">rRNA processing</keyword>
<dbReference type="Pfam" id="PF01782">
    <property type="entry name" value="RimM"/>
    <property type="match status" value="1"/>
</dbReference>
<evidence type="ECO:0000256" key="4">
    <source>
        <dbReference type="ARBA" id="ARBA00023186"/>
    </source>
</evidence>
<evidence type="ECO:0000256" key="5">
    <source>
        <dbReference type="HAMAP-Rule" id="MF_00014"/>
    </source>
</evidence>
<feature type="domain" description="RimM N-terminal" evidence="6">
    <location>
        <begin position="8"/>
        <end position="85"/>
    </location>
</feature>
<evidence type="ECO:0000256" key="2">
    <source>
        <dbReference type="ARBA" id="ARBA00022517"/>
    </source>
</evidence>
<keyword evidence="9" id="KW-1185">Reference proteome</keyword>
<protein>
    <recommendedName>
        <fullName evidence="5">Ribosome maturation factor RimM</fullName>
    </recommendedName>
</protein>
<dbReference type="GO" id="GO:0005840">
    <property type="term" value="C:ribosome"/>
    <property type="evidence" value="ECO:0007669"/>
    <property type="project" value="InterPro"/>
</dbReference>
<dbReference type="RefSeq" id="WP_091966755.1">
    <property type="nucleotide sequence ID" value="NZ_FOGZ01000001.1"/>
</dbReference>
<dbReference type="SUPFAM" id="SSF50346">
    <property type="entry name" value="PRC-barrel domain"/>
    <property type="match status" value="1"/>
</dbReference>
<dbReference type="PANTHER" id="PTHR33692">
    <property type="entry name" value="RIBOSOME MATURATION FACTOR RIMM"/>
    <property type="match status" value="1"/>
</dbReference>
<comment type="function">
    <text evidence="5">An accessory protein needed during the final step in the assembly of 30S ribosomal subunit, possibly for assembly of the head region. Essential for efficient processing of 16S rRNA. May be needed both before and after RbfA during the maturation of 16S rRNA. It has affinity for free ribosomal 30S subunits but not for 70S ribosomes.</text>
</comment>
<keyword evidence="2 5" id="KW-0690">Ribosome biogenesis</keyword>
<comment type="domain">
    <text evidence="5">The PRC barrel domain binds ribosomal protein uS19.</text>
</comment>
<name>A0A1H9PQM9_9ACTN</name>
<dbReference type="STRING" id="64702.SAMN05443377_101205"/>
<dbReference type="InterPro" id="IPR002676">
    <property type="entry name" value="RimM_N"/>
</dbReference>
<accession>A0A1H9PQM9</accession>
<keyword evidence="4 5" id="KW-0143">Chaperone</keyword>
<dbReference type="Gene3D" id="2.40.30.60">
    <property type="entry name" value="RimM"/>
    <property type="match status" value="1"/>
</dbReference>
<dbReference type="PANTHER" id="PTHR33692:SF1">
    <property type="entry name" value="RIBOSOME MATURATION FACTOR RIMM"/>
    <property type="match status" value="1"/>
</dbReference>
<dbReference type="InterPro" id="IPR036976">
    <property type="entry name" value="RimM_N_sf"/>
</dbReference>
<dbReference type="InterPro" id="IPR011033">
    <property type="entry name" value="PRC_barrel-like_sf"/>
</dbReference>
<dbReference type="Gene3D" id="2.30.30.240">
    <property type="entry name" value="PRC-barrel domain"/>
    <property type="match status" value="1"/>
</dbReference>
<dbReference type="AlphaFoldDB" id="A0A1H9PQM9"/>
<dbReference type="GO" id="GO:0005737">
    <property type="term" value="C:cytoplasm"/>
    <property type="evidence" value="ECO:0007669"/>
    <property type="project" value="UniProtKB-SubCell"/>
</dbReference>
<organism evidence="8 9">
    <name type="scientific">Propionibacterium cyclohexanicum</name>
    <dbReference type="NCBI Taxonomy" id="64702"/>
    <lineage>
        <taxon>Bacteria</taxon>
        <taxon>Bacillati</taxon>
        <taxon>Actinomycetota</taxon>
        <taxon>Actinomycetes</taxon>
        <taxon>Propionibacteriales</taxon>
        <taxon>Propionibacteriaceae</taxon>
        <taxon>Propionibacterium</taxon>
    </lineage>
</organism>
<dbReference type="InterPro" id="IPR009000">
    <property type="entry name" value="Transl_B-barrel_sf"/>
</dbReference>
<dbReference type="InterPro" id="IPR056792">
    <property type="entry name" value="PRC_RimM"/>
</dbReference>
<dbReference type="Pfam" id="PF24986">
    <property type="entry name" value="PRC_RimM"/>
    <property type="match status" value="1"/>
</dbReference>
<dbReference type="InterPro" id="IPR011961">
    <property type="entry name" value="RimM"/>
</dbReference>
<evidence type="ECO:0000259" key="7">
    <source>
        <dbReference type="Pfam" id="PF24986"/>
    </source>
</evidence>
<dbReference type="OrthoDB" id="5381335at2"/>
<proteinExistence type="inferred from homology"/>
<reference evidence="8 9" key="1">
    <citation type="submission" date="2016-10" db="EMBL/GenBank/DDBJ databases">
        <authorList>
            <person name="de Groot N.N."/>
        </authorList>
    </citation>
    <scope>NUCLEOTIDE SEQUENCE [LARGE SCALE GENOMIC DNA]</scope>
    <source>
        <strain evidence="8 9">DSM 16859</strain>
    </source>
</reference>
<dbReference type="SUPFAM" id="SSF50447">
    <property type="entry name" value="Translation proteins"/>
    <property type="match status" value="1"/>
</dbReference>
<dbReference type="NCBIfam" id="TIGR02273">
    <property type="entry name" value="16S_RimM"/>
    <property type="match status" value="1"/>
</dbReference>
<evidence type="ECO:0000256" key="3">
    <source>
        <dbReference type="ARBA" id="ARBA00022552"/>
    </source>
</evidence>
<comment type="similarity">
    <text evidence="5">Belongs to the RimM family.</text>
</comment>
<comment type="subunit">
    <text evidence="5">Binds ribosomal protein uS19.</text>
</comment>
<keyword evidence="1 5" id="KW-0963">Cytoplasm</keyword>
<evidence type="ECO:0000259" key="6">
    <source>
        <dbReference type="Pfam" id="PF01782"/>
    </source>
</evidence>
<evidence type="ECO:0000256" key="1">
    <source>
        <dbReference type="ARBA" id="ARBA00022490"/>
    </source>
</evidence>
<dbReference type="EMBL" id="FOGZ01000001">
    <property type="protein sequence ID" value="SER50504.1"/>
    <property type="molecule type" value="Genomic_DNA"/>
</dbReference>
<sequence>MAGTVEIVVAVVGRPHGVRGEVSLTLRTDEPERRLGPGQNLLVEGSRRALRIASRSWSAGHLFVSFEGVGDRTSAEELRGAVLLAEVPAEETPEHDDEYYDRQLVGLDVRDAQGTSVGTIGEVLHMPAQDLLSVRTDAGARLVPFVSALVPLVDLAQGFVQLADVPGLVDDRAIDDGSGGGE</sequence>
<dbReference type="GO" id="GO:0042274">
    <property type="term" value="P:ribosomal small subunit biogenesis"/>
    <property type="evidence" value="ECO:0007669"/>
    <property type="project" value="UniProtKB-UniRule"/>
</dbReference>
<dbReference type="GO" id="GO:0043022">
    <property type="term" value="F:ribosome binding"/>
    <property type="evidence" value="ECO:0007669"/>
    <property type="project" value="InterPro"/>
</dbReference>
<gene>
    <name evidence="5" type="primary">rimM</name>
    <name evidence="8" type="ORF">SAMN05443377_101205</name>
</gene>